<proteinExistence type="predicted"/>
<evidence type="ECO:0000259" key="1">
    <source>
        <dbReference type="SMART" id="SM00507"/>
    </source>
</evidence>
<dbReference type="CDD" id="cd00085">
    <property type="entry name" value="HNHc"/>
    <property type="match status" value="1"/>
</dbReference>
<keyword evidence="3" id="KW-1185">Reference proteome</keyword>
<dbReference type="AlphaFoldDB" id="S9QV59"/>
<comment type="caution">
    <text evidence="2">The sequence shown here is derived from an EMBL/GenBank/DDBJ whole genome shotgun (WGS) entry which is preliminary data.</text>
</comment>
<organism evidence="2 3">
    <name type="scientific">Salipiger mucosus DSM 16094</name>
    <dbReference type="NCBI Taxonomy" id="1123237"/>
    <lineage>
        <taxon>Bacteria</taxon>
        <taxon>Pseudomonadati</taxon>
        <taxon>Pseudomonadota</taxon>
        <taxon>Alphaproteobacteria</taxon>
        <taxon>Rhodobacterales</taxon>
        <taxon>Roseobacteraceae</taxon>
        <taxon>Salipiger</taxon>
    </lineage>
</organism>
<gene>
    <name evidence="2" type="ORF">Salmuc_02101</name>
</gene>
<dbReference type="RefSeq" id="WP_020041235.1">
    <property type="nucleotide sequence ID" value="NZ_KE557274.1"/>
</dbReference>
<dbReference type="EMBL" id="APVH01000015">
    <property type="protein sequence ID" value="EPX83493.1"/>
    <property type="molecule type" value="Genomic_DNA"/>
</dbReference>
<dbReference type="SMART" id="SM00507">
    <property type="entry name" value="HNHc"/>
    <property type="match status" value="1"/>
</dbReference>
<protein>
    <submittedName>
        <fullName evidence="2">IcmJ (DotN) protein</fullName>
    </submittedName>
</protein>
<accession>S9QV59</accession>
<sequence length="225" mass="25431">MNDEGSEDADAEFGLVRRKVLERDDSTCQLCGFKAKKWQEVHHVNDDHSDNRKENLLTVCSYCHMCQHIGLAGRNKEAVLVWLPEIPQATLHHVVRAIQVAQRWAETASQVRSVKPDTVRAAQNISDGAGKLQAALREREDHAEARLGTTDLVEIANIMMAMPDDVYERRGEMLHGFRMLPLGVRTNENENTMEKIVDSWMEPGGPYVSLKPQTWLGIFKSALRS</sequence>
<name>S9QV59_9RHOB</name>
<evidence type="ECO:0000313" key="2">
    <source>
        <dbReference type="EMBL" id="EPX83493.1"/>
    </source>
</evidence>
<reference evidence="3" key="1">
    <citation type="journal article" date="2014" name="Stand. Genomic Sci.">
        <title>Genome sequence of the exopolysaccharide-producing Salipiger mucosus type strain (DSM 16094(T)), a moderately halophilic member of the Roseobacter clade.</title>
        <authorList>
            <person name="Riedel T."/>
            <person name="Spring S."/>
            <person name="Fiebig A."/>
            <person name="Petersen J."/>
            <person name="Kyrpides N.C."/>
            <person name="Goker M."/>
            <person name="Klenk H.P."/>
        </authorList>
    </citation>
    <scope>NUCLEOTIDE SEQUENCE [LARGE SCALE GENOMIC DNA]</scope>
    <source>
        <strain evidence="3">DSM 16094</strain>
    </source>
</reference>
<dbReference type="InterPro" id="IPR003615">
    <property type="entry name" value="HNH_nuc"/>
</dbReference>
<dbReference type="HOGENOM" id="CLU_096064_0_0_5"/>
<feature type="domain" description="HNH nuclease" evidence="1">
    <location>
        <begin position="15"/>
        <end position="65"/>
    </location>
</feature>
<evidence type="ECO:0000313" key="3">
    <source>
        <dbReference type="Proteomes" id="UP000015347"/>
    </source>
</evidence>
<dbReference type="Proteomes" id="UP000015347">
    <property type="component" value="Unassembled WGS sequence"/>
</dbReference>
<dbReference type="OrthoDB" id="7252815at2"/>
<dbReference type="eggNOG" id="COG1403">
    <property type="taxonomic scope" value="Bacteria"/>
</dbReference>
<dbReference type="STRING" id="1123237.Salmuc_02101"/>